<dbReference type="InterPro" id="IPR001129">
    <property type="entry name" value="Membr-assoc_MAPEG"/>
</dbReference>
<dbReference type="GO" id="GO:0016020">
    <property type="term" value="C:membrane"/>
    <property type="evidence" value="ECO:0007669"/>
    <property type="project" value="UniProtKB-SubCell"/>
</dbReference>
<comment type="caution">
    <text evidence="6">The sequence shown here is derived from an EMBL/GenBank/DDBJ whole genome shotgun (WGS) entry which is preliminary data.</text>
</comment>
<name>A0A4R6UHS7_9GAMM</name>
<keyword evidence="7" id="KW-1185">Reference proteome</keyword>
<dbReference type="OrthoDB" id="8537976at2"/>
<dbReference type="EMBL" id="SNYM01000019">
    <property type="protein sequence ID" value="TDQ45586.1"/>
    <property type="molecule type" value="Genomic_DNA"/>
</dbReference>
<keyword evidence="4 5" id="KW-0472">Membrane</keyword>
<evidence type="ECO:0000313" key="7">
    <source>
        <dbReference type="Proteomes" id="UP000295375"/>
    </source>
</evidence>
<dbReference type="PANTHER" id="PTHR35814:SF1">
    <property type="entry name" value="GLUTATHIONE S-TRANSFERASE-RELATED"/>
    <property type="match status" value="1"/>
</dbReference>
<feature type="transmembrane region" description="Helical" evidence="5">
    <location>
        <begin position="73"/>
        <end position="94"/>
    </location>
</feature>
<proteinExistence type="predicted"/>
<organism evidence="6 7">
    <name type="scientific">Permianibacter aggregans</name>
    <dbReference type="NCBI Taxonomy" id="1510150"/>
    <lineage>
        <taxon>Bacteria</taxon>
        <taxon>Pseudomonadati</taxon>
        <taxon>Pseudomonadota</taxon>
        <taxon>Gammaproteobacteria</taxon>
        <taxon>Pseudomonadales</taxon>
        <taxon>Pseudomonadaceae</taxon>
        <taxon>Permianibacter</taxon>
    </lineage>
</organism>
<comment type="subcellular location">
    <subcellularLocation>
        <location evidence="1">Membrane</location>
    </subcellularLocation>
</comment>
<evidence type="ECO:0000256" key="4">
    <source>
        <dbReference type="ARBA" id="ARBA00023136"/>
    </source>
</evidence>
<accession>A0A4R6UHS7</accession>
<gene>
    <name evidence="6" type="ORF">EV696_11954</name>
</gene>
<evidence type="ECO:0000256" key="5">
    <source>
        <dbReference type="SAM" id="Phobius"/>
    </source>
</evidence>
<evidence type="ECO:0000256" key="3">
    <source>
        <dbReference type="ARBA" id="ARBA00022989"/>
    </source>
</evidence>
<reference evidence="6 7" key="1">
    <citation type="submission" date="2019-03" db="EMBL/GenBank/DDBJ databases">
        <title>Genomic Encyclopedia of Type Strains, Phase IV (KMG-IV): sequencing the most valuable type-strain genomes for metagenomic binning, comparative biology and taxonomic classification.</title>
        <authorList>
            <person name="Goeker M."/>
        </authorList>
    </citation>
    <scope>NUCLEOTIDE SEQUENCE [LARGE SCALE GENOMIC DNA]</scope>
    <source>
        <strain evidence="6 7">DSM 103792</strain>
    </source>
</reference>
<protein>
    <recommendedName>
        <fullName evidence="8">Glutathione S-transferase</fullName>
    </recommendedName>
</protein>
<evidence type="ECO:0008006" key="8">
    <source>
        <dbReference type="Google" id="ProtNLM"/>
    </source>
</evidence>
<dbReference type="SUPFAM" id="SSF161084">
    <property type="entry name" value="MAPEG domain-like"/>
    <property type="match status" value="1"/>
</dbReference>
<dbReference type="RefSeq" id="WP_133592659.1">
    <property type="nucleotide sequence ID" value="NZ_CP037953.1"/>
</dbReference>
<evidence type="ECO:0000256" key="2">
    <source>
        <dbReference type="ARBA" id="ARBA00022692"/>
    </source>
</evidence>
<dbReference type="PANTHER" id="PTHR35814">
    <property type="match status" value="1"/>
</dbReference>
<evidence type="ECO:0000313" key="6">
    <source>
        <dbReference type="EMBL" id="TDQ45586.1"/>
    </source>
</evidence>
<feature type="transmembrane region" description="Helical" evidence="5">
    <location>
        <begin position="46"/>
        <end position="67"/>
    </location>
</feature>
<keyword evidence="2 5" id="KW-0812">Transmembrane</keyword>
<feature type="transmembrane region" description="Helical" evidence="5">
    <location>
        <begin position="106"/>
        <end position="129"/>
    </location>
</feature>
<feature type="transmembrane region" description="Helical" evidence="5">
    <location>
        <begin position="6"/>
        <end position="25"/>
    </location>
</feature>
<keyword evidence="3 5" id="KW-1133">Transmembrane helix</keyword>
<dbReference type="Gene3D" id="1.20.120.550">
    <property type="entry name" value="Membrane associated eicosanoid/glutathione metabolism-like domain"/>
    <property type="match status" value="1"/>
</dbReference>
<evidence type="ECO:0000256" key="1">
    <source>
        <dbReference type="ARBA" id="ARBA00004370"/>
    </source>
</evidence>
<dbReference type="InterPro" id="IPR023352">
    <property type="entry name" value="MAPEG-like_dom_sf"/>
</dbReference>
<dbReference type="Pfam" id="PF01124">
    <property type="entry name" value="MAPEG"/>
    <property type="match status" value="1"/>
</dbReference>
<sequence>MNLPITGLYAALCGLIVVVLVLRIVGLRRKFRVGIGDGGQKPLAQAIRVHGNAVETMPIALILLAIFEANGGLYWIVHVFGAALVLGRLLHVLGLSSSIGITFGRFWGTVLTLLVIIGLAIANLLGFVASFNGAV</sequence>
<dbReference type="Proteomes" id="UP000295375">
    <property type="component" value="Unassembled WGS sequence"/>
</dbReference>
<dbReference type="AlphaFoldDB" id="A0A4R6UHS7"/>